<evidence type="ECO:0000259" key="6">
    <source>
        <dbReference type="Pfam" id="PF00155"/>
    </source>
</evidence>
<reference evidence="8" key="1">
    <citation type="submission" date="2016-04" db="EMBL/GenBank/DDBJ databases">
        <authorList>
            <person name="Strepis N."/>
        </authorList>
    </citation>
    <scope>NUCLEOTIDE SEQUENCE [LARGE SCALE GENOMIC DNA]</scope>
</reference>
<gene>
    <name evidence="7" type="ORF">TPAS_951</name>
</gene>
<keyword evidence="8" id="KW-1185">Reference proteome</keyword>
<comment type="similarity">
    <text evidence="5">Belongs to the class-II pyridoxal-phosphate-dependent aminotransferase family. MalY/PatB cystathionine beta-lyase subfamily.</text>
</comment>
<protein>
    <recommendedName>
        <fullName evidence="2">cysteine-S-conjugate beta-lyase</fullName>
        <ecNumber evidence="2">4.4.1.13</ecNumber>
    </recommendedName>
</protein>
<comment type="cofactor">
    <cofactor evidence="1">
        <name>pyridoxal 5'-phosphate</name>
        <dbReference type="ChEBI" id="CHEBI:597326"/>
    </cofactor>
</comment>
<dbReference type="InterPro" id="IPR051798">
    <property type="entry name" value="Class-II_PLP-Dep_Aminotrans"/>
</dbReference>
<evidence type="ECO:0000256" key="1">
    <source>
        <dbReference type="ARBA" id="ARBA00001933"/>
    </source>
</evidence>
<dbReference type="RefSeq" id="WP_086942114.1">
    <property type="nucleotide sequence ID" value="NZ_FONM01000001.1"/>
</dbReference>
<dbReference type="GO" id="GO:0008483">
    <property type="term" value="F:transaminase activity"/>
    <property type="evidence" value="ECO:0007669"/>
    <property type="project" value="UniProtKB-KW"/>
</dbReference>
<dbReference type="OrthoDB" id="9802872at2"/>
<evidence type="ECO:0000313" key="8">
    <source>
        <dbReference type="Proteomes" id="UP000195985"/>
    </source>
</evidence>
<dbReference type="PANTHER" id="PTHR43525:SF1">
    <property type="entry name" value="PROTEIN MALY"/>
    <property type="match status" value="1"/>
</dbReference>
<feature type="domain" description="Aminotransferase class I/classII large" evidence="6">
    <location>
        <begin position="69"/>
        <end position="387"/>
    </location>
</feature>
<dbReference type="InterPro" id="IPR015421">
    <property type="entry name" value="PyrdxlP-dep_Trfase_major"/>
</dbReference>
<evidence type="ECO:0000256" key="2">
    <source>
        <dbReference type="ARBA" id="ARBA00012224"/>
    </source>
</evidence>
<keyword evidence="3" id="KW-0663">Pyridoxal phosphate</keyword>
<dbReference type="NCBIfam" id="TIGR04350">
    <property type="entry name" value="C_S_lyase_PatB"/>
    <property type="match status" value="1"/>
</dbReference>
<keyword evidence="7" id="KW-0032">Aminotransferase</keyword>
<name>A0A1W1IE25_9LACT</name>
<dbReference type="GO" id="GO:0047804">
    <property type="term" value="F:cysteine-S-conjugate beta-lyase activity"/>
    <property type="evidence" value="ECO:0007669"/>
    <property type="project" value="UniProtKB-EC"/>
</dbReference>
<proteinExistence type="inferred from homology"/>
<evidence type="ECO:0000256" key="3">
    <source>
        <dbReference type="ARBA" id="ARBA00022898"/>
    </source>
</evidence>
<keyword evidence="4" id="KW-0456">Lyase</keyword>
<sequence length="399" mass="45205">MNYDFETPVNRSNTGSEKWAAMYRSNPNVGKDVYPFSVADLDIKTAPEIVKGLQEYIETAVMGYDLPTEDYYRAIIHWMGNRHSWEIKKEWIICTPGIIAAFYSAIRAYTEPGDGVLYMGPVYYPFMKSIKNTKRTLINNSLVRNGDRYEIDFEGLAEKAKDPKTKLMLFSNPHNPVGRVWTKAELERIVDICAANDVVILADEIHHDLIMPGHVFTPMASISEAATDICITATAASKSFNIAGLRNSNVIISNPKLHTAFKMDMEMTGIGGGTNVIGLKATEIAYTAAEDWLEEFKALIWHNHETLKNFLAKELPEVTVFDLEGTYLQWMDFSAFGLSHKQLEEIMEEEAQVFLDEGYIFGDEGRGYERISLGAPTKTLMEAMERLVTVMKKYRKQNQ</sequence>
<evidence type="ECO:0000256" key="5">
    <source>
        <dbReference type="ARBA" id="ARBA00037974"/>
    </source>
</evidence>
<dbReference type="InterPro" id="IPR027619">
    <property type="entry name" value="C-S_lyase_PatB-like"/>
</dbReference>
<dbReference type="AlphaFoldDB" id="A0A1W1IE25"/>
<dbReference type="Gene3D" id="3.40.640.10">
    <property type="entry name" value="Type I PLP-dependent aspartate aminotransferase-like (Major domain)"/>
    <property type="match status" value="1"/>
</dbReference>
<dbReference type="InterPro" id="IPR015424">
    <property type="entry name" value="PyrdxlP-dep_Trfase"/>
</dbReference>
<dbReference type="GO" id="GO:0030170">
    <property type="term" value="F:pyridoxal phosphate binding"/>
    <property type="evidence" value="ECO:0007669"/>
    <property type="project" value="InterPro"/>
</dbReference>
<dbReference type="InterPro" id="IPR015422">
    <property type="entry name" value="PyrdxlP-dep_Trfase_small"/>
</dbReference>
<dbReference type="EC" id="4.4.1.13" evidence="2"/>
<organism evidence="7 8">
    <name type="scientific">Trichococcus pasteurii</name>
    <dbReference type="NCBI Taxonomy" id="43064"/>
    <lineage>
        <taxon>Bacteria</taxon>
        <taxon>Bacillati</taxon>
        <taxon>Bacillota</taxon>
        <taxon>Bacilli</taxon>
        <taxon>Lactobacillales</taxon>
        <taxon>Carnobacteriaceae</taxon>
        <taxon>Trichococcus</taxon>
    </lineage>
</organism>
<dbReference type="CDD" id="cd00609">
    <property type="entry name" value="AAT_like"/>
    <property type="match status" value="1"/>
</dbReference>
<dbReference type="STRING" id="43064.SAMN04488086_101142"/>
<dbReference type="PANTHER" id="PTHR43525">
    <property type="entry name" value="PROTEIN MALY"/>
    <property type="match status" value="1"/>
</dbReference>
<evidence type="ECO:0000256" key="4">
    <source>
        <dbReference type="ARBA" id="ARBA00023239"/>
    </source>
</evidence>
<dbReference type="Gene3D" id="3.90.1150.10">
    <property type="entry name" value="Aspartate Aminotransferase, domain 1"/>
    <property type="match status" value="1"/>
</dbReference>
<dbReference type="Pfam" id="PF00155">
    <property type="entry name" value="Aminotran_1_2"/>
    <property type="match status" value="1"/>
</dbReference>
<dbReference type="Proteomes" id="UP000195985">
    <property type="component" value="Unassembled WGS sequence"/>
</dbReference>
<keyword evidence="7" id="KW-0808">Transferase</keyword>
<accession>A0A1W1IE25</accession>
<dbReference type="SUPFAM" id="SSF53383">
    <property type="entry name" value="PLP-dependent transferases"/>
    <property type="match status" value="1"/>
</dbReference>
<dbReference type="EMBL" id="FWEY01000002">
    <property type="protein sequence ID" value="SLM51275.1"/>
    <property type="molecule type" value="Genomic_DNA"/>
</dbReference>
<evidence type="ECO:0000313" key="7">
    <source>
        <dbReference type="EMBL" id="SLM51275.1"/>
    </source>
</evidence>
<dbReference type="InterPro" id="IPR004839">
    <property type="entry name" value="Aminotransferase_I/II_large"/>
</dbReference>